<dbReference type="HOGENOM" id="CLU_806237_0_0_10"/>
<dbReference type="EMBL" id="CP002545">
    <property type="protein sequence ID" value="ADY53721.1"/>
    <property type="molecule type" value="Genomic_DNA"/>
</dbReference>
<dbReference type="STRING" id="762903.Pedsa_3185"/>
<reference evidence="2" key="2">
    <citation type="submission" date="2011-02" db="EMBL/GenBank/DDBJ databases">
        <title>The complete genome of Pedobacter saltans DSM 12145.</title>
        <authorList>
            <consortium name="US DOE Joint Genome Institute (JGI-PGF)"/>
            <person name="Lucas S."/>
            <person name="Copeland A."/>
            <person name="Lapidus A."/>
            <person name="Bruce D."/>
            <person name="Goodwin L."/>
            <person name="Pitluck S."/>
            <person name="Kyrpides N."/>
            <person name="Mavromatis K."/>
            <person name="Pagani I."/>
            <person name="Ivanova N."/>
            <person name="Ovchinnikova G."/>
            <person name="Lu M."/>
            <person name="Detter J.C."/>
            <person name="Han C."/>
            <person name="Land M."/>
            <person name="Hauser L."/>
            <person name="Markowitz V."/>
            <person name="Cheng J.-F."/>
            <person name="Hugenholtz P."/>
            <person name="Woyke T."/>
            <person name="Wu D."/>
            <person name="Tindall B."/>
            <person name="Pomrenke H.G."/>
            <person name="Brambilla E."/>
            <person name="Klenk H.-P."/>
            <person name="Eisen J.A."/>
        </authorList>
    </citation>
    <scope>NUCLEOTIDE SEQUENCE [LARGE SCALE GENOMIC DNA]</scope>
    <source>
        <strain evidence="2">ATCC 51119 / DSM 12145 / JCM 21818 / LMG 10337 / NBRC 100064 / NCIMB 13643</strain>
    </source>
</reference>
<gene>
    <name evidence="1" type="ordered locus">Pedsa_3185</name>
</gene>
<dbReference type="Gene3D" id="1.25.40.10">
    <property type="entry name" value="Tetratricopeptide repeat domain"/>
    <property type="match status" value="1"/>
</dbReference>
<protein>
    <submittedName>
        <fullName evidence="1">Uncharacterized protein</fullName>
    </submittedName>
</protein>
<keyword evidence="2" id="KW-1185">Reference proteome</keyword>
<reference evidence="1 2" key="1">
    <citation type="journal article" date="2011" name="Stand. Genomic Sci.">
        <title>Complete genome sequence of the gliding, heparinolytic Pedobacter saltans type strain (113).</title>
        <authorList>
            <person name="Liolios K."/>
            <person name="Sikorski J."/>
            <person name="Lu M."/>
            <person name="Nolan M."/>
            <person name="Lapidus A."/>
            <person name="Lucas S."/>
            <person name="Hammon N."/>
            <person name="Deshpande S."/>
            <person name="Cheng J.F."/>
            <person name="Tapia R."/>
            <person name="Han C."/>
            <person name="Goodwin L."/>
            <person name="Pitluck S."/>
            <person name="Huntemann M."/>
            <person name="Ivanova N."/>
            <person name="Pagani I."/>
            <person name="Mavromatis K."/>
            <person name="Ovchinikova G."/>
            <person name="Pati A."/>
            <person name="Chen A."/>
            <person name="Palaniappan K."/>
            <person name="Land M."/>
            <person name="Hauser L."/>
            <person name="Brambilla E.M."/>
            <person name="Kotsyurbenko O."/>
            <person name="Rohde M."/>
            <person name="Tindall B.J."/>
            <person name="Abt B."/>
            <person name="Goker M."/>
            <person name="Detter J.C."/>
            <person name="Woyke T."/>
            <person name="Bristow J."/>
            <person name="Eisen J.A."/>
            <person name="Markowitz V."/>
            <person name="Hugenholtz P."/>
            <person name="Klenk H.P."/>
            <person name="Kyrpides N.C."/>
        </authorList>
    </citation>
    <scope>NUCLEOTIDE SEQUENCE [LARGE SCALE GENOMIC DNA]</scope>
    <source>
        <strain evidence="2">ATCC 51119 / DSM 12145 / JCM 21818 / LMG 10337 / NBRC 100064 / NCIMB 13643</strain>
    </source>
</reference>
<proteinExistence type="predicted"/>
<evidence type="ECO:0000313" key="2">
    <source>
        <dbReference type="Proteomes" id="UP000000310"/>
    </source>
</evidence>
<organism evidence="1 2">
    <name type="scientific">Pseudopedobacter saltans (strain ATCC 51119 / DSM 12145 / JCM 21818 / CCUG 39354 / LMG 10337 / NBRC 100064 / NCIMB 13643)</name>
    <name type="common">Pedobacter saltans</name>
    <dbReference type="NCBI Taxonomy" id="762903"/>
    <lineage>
        <taxon>Bacteria</taxon>
        <taxon>Pseudomonadati</taxon>
        <taxon>Bacteroidota</taxon>
        <taxon>Sphingobacteriia</taxon>
        <taxon>Sphingobacteriales</taxon>
        <taxon>Sphingobacteriaceae</taxon>
        <taxon>Pseudopedobacter</taxon>
    </lineage>
</organism>
<dbReference type="AlphaFoldDB" id="F0SB94"/>
<sequence length="344" mass="40252">MFVKKIILLIAPILILSKISFSSNINLQNTIDGKLFLDSLFSHQDDAALLADEIQNLQIDLSYYLKNPLTLNAYLSYFGSLEYRYSFHSVPERLSFYSLPIFLDTKAKMLEYLAVEDFLSAKISFAKRHIEEALFVYQLKRQDQQVAEMAMFLSKISFLSKEEKAAFFNNSISIRAYQHADNELMLVKSLFWQANLLYEDKQYKAAEELLLRRILMKVFHLGDSKLEMEAYYQLGKNYFKMSKKTEALWFFLQSRELALKLHNKESELKNLLMIAKLKVKGGNLSLALSDLKSAENIIVTYPEYVNYDLDLSRQFSELYRILGAKDQSQIYSLRFSQLRKEYMN</sequence>
<accession>F0SB94</accession>
<dbReference type="Proteomes" id="UP000000310">
    <property type="component" value="Chromosome"/>
</dbReference>
<dbReference type="SUPFAM" id="SSF48452">
    <property type="entry name" value="TPR-like"/>
    <property type="match status" value="1"/>
</dbReference>
<name>F0SB94_PSESL</name>
<dbReference type="InterPro" id="IPR011990">
    <property type="entry name" value="TPR-like_helical_dom_sf"/>
</dbReference>
<dbReference type="KEGG" id="psn:Pedsa_3185"/>
<evidence type="ECO:0000313" key="1">
    <source>
        <dbReference type="EMBL" id="ADY53721.1"/>
    </source>
</evidence>